<dbReference type="EMBL" id="MHCU01000055">
    <property type="protein sequence ID" value="OGY26823.1"/>
    <property type="molecule type" value="Genomic_DNA"/>
</dbReference>
<evidence type="ECO:0000256" key="3">
    <source>
        <dbReference type="ARBA" id="ARBA00022884"/>
    </source>
</evidence>
<dbReference type="GO" id="GO:0005829">
    <property type="term" value="C:cytosol"/>
    <property type="evidence" value="ECO:0007669"/>
    <property type="project" value="TreeGrafter"/>
</dbReference>
<dbReference type="InterPro" id="IPR006027">
    <property type="entry name" value="NusB_RsmB_TIM44"/>
</dbReference>
<dbReference type="HAMAP" id="MF_00073">
    <property type="entry name" value="NusB"/>
    <property type="match status" value="1"/>
</dbReference>
<feature type="region of interest" description="Disordered" evidence="7">
    <location>
        <begin position="146"/>
        <end position="179"/>
    </location>
</feature>
<feature type="compositionally biased region" description="Basic and acidic residues" evidence="7">
    <location>
        <begin position="147"/>
        <end position="156"/>
    </location>
</feature>
<sequence>MKQKFDPRHQARITSLQALFEWSYNSTDVEKIVKRDVRDYVQVNPQNEGHQVEVDDALAVFISKGVTDNLDTIDKIVETSAPEWPLSQIAKVDLEILRIAVFELYIARNVPPKVAIDEAVELAKEFGGENSSKFVNGVLGTVVKQMTPDKKKKENAPSDSLKTSKIISKKGIKKEKSYE</sequence>
<comment type="caution">
    <text evidence="9">The sequence shown here is derived from an EMBL/GenBank/DDBJ whole genome shotgun (WGS) entry which is preliminary data.</text>
</comment>
<evidence type="ECO:0000259" key="8">
    <source>
        <dbReference type="Pfam" id="PF01029"/>
    </source>
</evidence>
<dbReference type="PANTHER" id="PTHR11078">
    <property type="entry name" value="N UTILIZATION SUBSTANCE PROTEIN B-RELATED"/>
    <property type="match status" value="1"/>
</dbReference>
<evidence type="ECO:0000256" key="5">
    <source>
        <dbReference type="ARBA" id="ARBA00023163"/>
    </source>
</evidence>
<evidence type="ECO:0000256" key="7">
    <source>
        <dbReference type="SAM" id="MobiDB-lite"/>
    </source>
</evidence>
<dbReference type="InterPro" id="IPR035926">
    <property type="entry name" value="NusB-like_sf"/>
</dbReference>
<dbReference type="Pfam" id="PF01029">
    <property type="entry name" value="NusB"/>
    <property type="match status" value="1"/>
</dbReference>
<evidence type="ECO:0000313" key="9">
    <source>
        <dbReference type="EMBL" id="OGY26823.1"/>
    </source>
</evidence>
<dbReference type="InterPro" id="IPR011605">
    <property type="entry name" value="NusB_fam"/>
</dbReference>
<accession>A0A1G1WGI8</accession>
<evidence type="ECO:0000313" key="10">
    <source>
        <dbReference type="Proteomes" id="UP000176645"/>
    </source>
</evidence>
<dbReference type="Gene3D" id="1.10.940.10">
    <property type="entry name" value="NusB-like"/>
    <property type="match status" value="1"/>
</dbReference>
<evidence type="ECO:0000256" key="6">
    <source>
        <dbReference type="HAMAP-Rule" id="MF_00073"/>
    </source>
</evidence>
<dbReference type="Proteomes" id="UP000176645">
    <property type="component" value="Unassembled WGS sequence"/>
</dbReference>
<protein>
    <recommendedName>
        <fullName evidence="6">Transcription antitermination protein NusB</fullName>
    </recommendedName>
    <alternativeName>
        <fullName evidence="6">Antitermination factor NusB</fullName>
    </alternativeName>
</protein>
<gene>
    <name evidence="6" type="primary">nusB</name>
    <name evidence="9" type="ORF">A2Z42_03320</name>
</gene>
<dbReference type="SUPFAM" id="SSF48013">
    <property type="entry name" value="NusB-like"/>
    <property type="match status" value="1"/>
</dbReference>
<comment type="similarity">
    <text evidence="1 6">Belongs to the NusB family.</text>
</comment>
<keyword evidence="2 6" id="KW-0889">Transcription antitermination</keyword>
<dbReference type="AlphaFoldDB" id="A0A1G1WGI8"/>
<dbReference type="GO" id="GO:0003723">
    <property type="term" value="F:RNA binding"/>
    <property type="evidence" value="ECO:0007669"/>
    <property type="project" value="UniProtKB-UniRule"/>
</dbReference>
<keyword evidence="4 6" id="KW-0805">Transcription regulation</keyword>
<reference evidence="9 10" key="1">
    <citation type="journal article" date="2016" name="Nat. Commun.">
        <title>Thousands of microbial genomes shed light on interconnected biogeochemical processes in an aquifer system.</title>
        <authorList>
            <person name="Anantharaman K."/>
            <person name="Brown C.T."/>
            <person name="Hug L.A."/>
            <person name="Sharon I."/>
            <person name="Castelle C.J."/>
            <person name="Probst A.J."/>
            <person name="Thomas B.C."/>
            <person name="Singh A."/>
            <person name="Wilkins M.J."/>
            <person name="Karaoz U."/>
            <person name="Brodie E.L."/>
            <person name="Williams K.H."/>
            <person name="Hubbard S.S."/>
            <person name="Banfield J.F."/>
        </authorList>
    </citation>
    <scope>NUCLEOTIDE SEQUENCE [LARGE SCALE GENOMIC DNA]</scope>
</reference>
<dbReference type="GO" id="GO:0006353">
    <property type="term" value="P:DNA-templated transcription termination"/>
    <property type="evidence" value="ECO:0007669"/>
    <property type="project" value="UniProtKB-UniRule"/>
</dbReference>
<name>A0A1G1WGI8_9BACT</name>
<organism evidence="9 10">
    <name type="scientific">Candidatus Woykebacteria bacterium RBG_19FT_COMBO_43_10</name>
    <dbReference type="NCBI Taxonomy" id="1802598"/>
    <lineage>
        <taxon>Bacteria</taxon>
        <taxon>Candidatus Woykeibacteriota</taxon>
    </lineage>
</organism>
<dbReference type="NCBIfam" id="TIGR01951">
    <property type="entry name" value="nusB"/>
    <property type="match status" value="1"/>
</dbReference>
<keyword evidence="3 6" id="KW-0694">RNA-binding</keyword>
<dbReference type="PANTHER" id="PTHR11078:SF3">
    <property type="entry name" value="ANTITERMINATION NUSB DOMAIN-CONTAINING PROTEIN"/>
    <property type="match status" value="1"/>
</dbReference>
<keyword evidence="5 6" id="KW-0804">Transcription</keyword>
<dbReference type="GO" id="GO:0031564">
    <property type="term" value="P:transcription antitermination"/>
    <property type="evidence" value="ECO:0007669"/>
    <property type="project" value="UniProtKB-KW"/>
</dbReference>
<evidence type="ECO:0000256" key="1">
    <source>
        <dbReference type="ARBA" id="ARBA00005952"/>
    </source>
</evidence>
<evidence type="ECO:0000256" key="4">
    <source>
        <dbReference type="ARBA" id="ARBA00023015"/>
    </source>
</evidence>
<comment type="function">
    <text evidence="6">Involved in transcription antitermination. Required for transcription of ribosomal RNA (rRNA) genes. Binds specifically to the boxA antiterminator sequence of the ribosomal RNA (rrn) operons.</text>
</comment>
<proteinExistence type="inferred from homology"/>
<feature type="domain" description="NusB/RsmB/TIM44" evidence="8">
    <location>
        <begin position="9"/>
        <end position="144"/>
    </location>
</feature>
<evidence type="ECO:0000256" key="2">
    <source>
        <dbReference type="ARBA" id="ARBA00022814"/>
    </source>
</evidence>